<evidence type="ECO:0000256" key="1">
    <source>
        <dbReference type="ARBA" id="ARBA00004184"/>
    </source>
</evidence>
<sequence>MSQESRNGMINWLEIVEDVGGEMTWITQPKNFPARKGKQQKTKNSKEIIEIILAKESVQKVLKEECVNRCISSHLLFDHSREILGSMTHQMQLSVLKSVGYVVAKTIKTIYDGVHFNDEQLSRIREYAMDDPIIFIPTHRSYMDFLIVSLLCFHRNIPLPVIATGMDFMSSKFLGEILRRCGSFFMKRRFGKDKLYWSLFSAYVQTQLLETDNSIEFFLEGARSRSGKSLYPKFGLLQTCIEPFLRFQLYDIIFVPVTIDYDKVLEESLYAYELFGFPKPKETTTGLFKAREILCKRFGHIYVKFGEPLSIRKYFEGKITRCLAPWQVQNDNGLSFKEKEVVKNFAFHIIRMHNSNSTITIWPYTCFILLQMKNEQYLSLTFDRLRICLEDLITLVIKMGRQVLIKESITDDLRTYLKLHCALFETCGIPHSSFIKLRKFKCVGSDESNSLKKNYIEDMLCETILSHYANKMMHNIVDVSLLCLVLLSNQMLPSVEYMFKQLRLLFVYEFVCVPQEEYIDNFFKESLSSLLHISTISLNDNHILLNEEHTLKQIASFLQPFIAKYYRVMQALAHLTGFPFTDRILFEESLNLAINFHVRQQSNHSFQSVCITMDIVRNAIAGSCGLEITRRINETQFDVVNVHRLQNIMELLESTTMVKLSFCDHLLVSKI</sequence>
<keyword evidence="4" id="KW-0472">Membrane</keyword>
<dbReference type="Proteomes" id="UP000276776">
    <property type="component" value="Unassembled WGS sequence"/>
</dbReference>
<evidence type="ECO:0000256" key="6">
    <source>
        <dbReference type="PIRNR" id="PIRNR000437"/>
    </source>
</evidence>
<dbReference type="STRING" id="103827.A0A158RBB0"/>
<keyword evidence="9" id="KW-1185">Reference proteome</keyword>
<dbReference type="GO" id="GO:0012505">
    <property type="term" value="C:endomembrane system"/>
    <property type="evidence" value="ECO:0007669"/>
    <property type="project" value="UniProtKB-SubCell"/>
</dbReference>
<dbReference type="GO" id="GO:0006631">
    <property type="term" value="P:fatty acid metabolic process"/>
    <property type="evidence" value="ECO:0007669"/>
    <property type="project" value="TreeGrafter"/>
</dbReference>
<dbReference type="CDD" id="cd07993">
    <property type="entry name" value="LPLAT_DHAPAT-like"/>
    <property type="match status" value="1"/>
</dbReference>
<dbReference type="Pfam" id="PF01553">
    <property type="entry name" value="Acyltransferase"/>
    <property type="match status" value="1"/>
</dbReference>
<dbReference type="Pfam" id="PF19277">
    <property type="entry name" value="GPAT_C"/>
    <property type="match status" value="1"/>
</dbReference>
<feature type="domain" description="Phospholipid/glycerol acyltransferase" evidence="7">
    <location>
        <begin position="133"/>
        <end position="262"/>
    </location>
</feature>
<dbReference type="GO" id="GO:0005778">
    <property type="term" value="C:peroxisomal membrane"/>
    <property type="evidence" value="ECO:0007669"/>
    <property type="project" value="TreeGrafter"/>
</dbReference>
<organism evidence="10">
    <name type="scientific">Thelazia callipaeda</name>
    <name type="common">Oriental eyeworm</name>
    <name type="synonym">Parasitic nematode</name>
    <dbReference type="NCBI Taxonomy" id="103827"/>
    <lineage>
        <taxon>Eukaryota</taxon>
        <taxon>Metazoa</taxon>
        <taxon>Ecdysozoa</taxon>
        <taxon>Nematoda</taxon>
        <taxon>Chromadorea</taxon>
        <taxon>Rhabditida</taxon>
        <taxon>Spirurina</taxon>
        <taxon>Spiruromorpha</taxon>
        <taxon>Thelazioidea</taxon>
        <taxon>Thelaziidae</taxon>
        <taxon>Thelazia</taxon>
    </lineage>
</organism>
<dbReference type="InterPro" id="IPR041728">
    <property type="entry name" value="GPAT/DHAPAT_LPLAT"/>
</dbReference>
<dbReference type="PANTHER" id="PTHR12563:SF17">
    <property type="entry name" value="DIHYDROXYACETONE PHOSPHATE ACYLTRANSFERASE"/>
    <property type="match status" value="1"/>
</dbReference>
<name>A0A158RBB0_THECL</name>
<accession>A0A158RBB0</accession>
<dbReference type="PIRSF" id="PIRSF000437">
    <property type="entry name" value="GPAT_DHAPAT"/>
    <property type="match status" value="1"/>
</dbReference>
<dbReference type="GO" id="GO:0019432">
    <property type="term" value="P:triglyceride biosynthetic process"/>
    <property type="evidence" value="ECO:0007669"/>
    <property type="project" value="TreeGrafter"/>
</dbReference>
<protein>
    <submittedName>
        <fullName evidence="10">PlsC domain-containing protein</fullName>
    </submittedName>
</protein>
<dbReference type="GO" id="GO:0008654">
    <property type="term" value="P:phospholipid biosynthetic process"/>
    <property type="evidence" value="ECO:0007669"/>
    <property type="project" value="TreeGrafter"/>
</dbReference>
<proteinExistence type="inferred from homology"/>
<dbReference type="InterPro" id="IPR002123">
    <property type="entry name" value="Plipid/glycerol_acylTrfase"/>
</dbReference>
<keyword evidence="3 6" id="KW-0808">Transferase</keyword>
<evidence type="ECO:0000313" key="8">
    <source>
        <dbReference type="EMBL" id="VDN01024.1"/>
    </source>
</evidence>
<dbReference type="OMA" id="NAVITVW"/>
<reference evidence="8 9" key="2">
    <citation type="submission" date="2018-11" db="EMBL/GenBank/DDBJ databases">
        <authorList>
            <consortium name="Pathogen Informatics"/>
        </authorList>
    </citation>
    <scope>NUCLEOTIDE SEQUENCE [LARGE SCALE GENOMIC DNA]</scope>
</reference>
<dbReference type="PANTHER" id="PTHR12563">
    <property type="entry name" value="GLYCEROL-3-PHOSPHATE ACYLTRANSFERASE"/>
    <property type="match status" value="1"/>
</dbReference>
<evidence type="ECO:0000313" key="9">
    <source>
        <dbReference type="Proteomes" id="UP000276776"/>
    </source>
</evidence>
<keyword evidence="5 6" id="KW-0012">Acyltransferase</keyword>
<dbReference type="InterPro" id="IPR045520">
    <property type="entry name" value="GPAT/DHAPAT_C"/>
</dbReference>
<evidence type="ECO:0000256" key="5">
    <source>
        <dbReference type="ARBA" id="ARBA00023315"/>
    </source>
</evidence>
<dbReference type="GO" id="GO:0008611">
    <property type="term" value="P:ether lipid biosynthetic process"/>
    <property type="evidence" value="ECO:0007669"/>
    <property type="project" value="TreeGrafter"/>
</dbReference>
<dbReference type="OrthoDB" id="10255570at2759"/>
<reference evidence="10" key="1">
    <citation type="submission" date="2016-04" db="UniProtKB">
        <authorList>
            <consortium name="WormBaseParasite"/>
        </authorList>
    </citation>
    <scope>IDENTIFICATION</scope>
</reference>
<dbReference type="GO" id="GO:0031966">
    <property type="term" value="C:mitochondrial membrane"/>
    <property type="evidence" value="ECO:0007669"/>
    <property type="project" value="TreeGrafter"/>
</dbReference>
<gene>
    <name evidence="8" type="ORF">TCLT_LOCUS3982</name>
</gene>
<evidence type="ECO:0000256" key="3">
    <source>
        <dbReference type="ARBA" id="ARBA00022679"/>
    </source>
</evidence>
<comment type="subcellular location">
    <subcellularLocation>
        <location evidence="1">Endomembrane system</location>
        <topology evidence="1">Peripheral membrane protein</topology>
    </subcellularLocation>
</comment>
<evidence type="ECO:0000256" key="2">
    <source>
        <dbReference type="ARBA" id="ARBA00007937"/>
    </source>
</evidence>
<dbReference type="SUPFAM" id="SSF69593">
    <property type="entry name" value="Glycerol-3-phosphate (1)-acyltransferase"/>
    <property type="match status" value="1"/>
</dbReference>
<comment type="similarity">
    <text evidence="2 6">Belongs to the GPAT/DAPAT family.</text>
</comment>
<dbReference type="GO" id="GO:0016287">
    <property type="term" value="F:glycerone-phosphate O-acyltransferase activity"/>
    <property type="evidence" value="ECO:0007669"/>
    <property type="project" value="TreeGrafter"/>
</dbReference>
<dbReference type="AlphaFoldDB" id="A0A158RBB0"/>
<dbReference type="SMART" id="SM00563">
    <property type="entry name" value="PlsC"/>
    <property type="match status" value="1"/>
</dbReference>
<dbReference type="WBParaSite" id="TCLT_0000399301-mRNA-1">
    <property type="protein sequence ID" value="TCLT_0000399301-mRNA-1"/>
    <property type="gene ID" value="TCLT_0000399301"/>
</dbReference>
<evidence type="ECO:0000256" key="4">
    <source>
        <dbReference type="ARBA" id="ARBA00023136"/>
    </source>
</evidence>
<dbReference type="InterPro" id="IPR022284">
    <property type="entry name" value="GPAT/DHAPAT"/>
</dbReference>
<dbReference type="EMBL" id="UYYF01004272">
    <property type="protein sequence ID" value="VDN01024.1"/>
    <property type="molecule type" value="Genomic_DNA"/>
</dbReference>
<evidence type="ECO:0000259" key="7">
    <source>
        <dbReference type="SMART" id="SM00563"/>
    </source>
</evidence>
<evidence type="ECO:0000313" key="10">
    <source>
        <dbReference type="WBParaSite" id="TCLT_0000399301-mRNA-1"/>
    </source>
</evidence>
<dbReference type="GO" id="GO:0004366">
    <property type="term" value="F:glycerol-3-phosphate O-acyltransferase activity"/>
    <property type="evidence" value="ECO:0007669"/>
    <property type="project" value="TreeGrafter"/>
</dbReference>